<comment type="caution">
    <text evidence="2">The sequence shown here is derived from an EMBL/GenBank/DDBJ whole genome shotgun (WGS) entry which is preliminary data.</text>
</comment>
<feature type="compositionally biased region" description="Basic and acidic residues" evidence="1">
    <location>
        <begin position="46"/>
        <end position="62"/>
    </location>
</feature>
<dbReference type="Proteomes" id="UP000717585">
    <property type="component" value="Unassembled WGS sequence"/>
</dbReference>
<gene>
    <name evidence="2" type="ORF">J8273_5012</name>
</gene>
<feature type="compositionally biased region" description="Basic residues" evidence="1">
    <location>
        <begin position="84"/>
        <end position="93"/>
    </location>
</feature>
<protein>
    <submittedName>
        <fullName evidence="2">Uncharacterized protein</fullName>
    </submittedName>
</protein>
<dbReference type="AlphaFoldDB" id="A0A8J6AWT8"/>
<dbReference type="EMBL" id="JAHDYR010000024">
    <property type="protein sequence ID" value="KAG9393525.1"/>
    <property type="molecule type" value="Genomic_DNA"/>
</dbReference>
<evidence type="ECO:0000313" key="3">
    <source>
        <dbReference type="Proteomes" id="UP000717585"/>
    </source>
</evidence>
<evidence type="ECO:0000313" key="2">
    <source>
        <dbReference type="EMBL" id="KAG9393525.1"/>
    </source>
</evidence>
<keyword evidence="3" id="KW-1185">Reference proteome</keyword>
<sequence>MKHNSKTKSVVAHVPGTTEPSSLRSHETSAHREAEVVEKHHHSRKEKGQDTERKDLLDDTPPKRKHRITHSRSEASLLSATHSPSHRHRHRSKGSPSATPLYHIPQIHSVTLELDPALCTSLESARSPPSALSSDNSPVPPLTRIAPANVVRSRSFSRASFVSRGESSDEADIEATLRSLNLSRTELSLDGTTPRQGNQVDEIGQLYSTRSTSDRASTPSLDEAVLSAGSVSSRRRFTNSFA</sequence>
<name>A0A8J6AWT8_9EUKA</name>
<feature type="region of interest" description="Disordered" evidence="1">
    <location>
        <begin position="123"/>
        <end position="144"/>
    </location>
</feature>
<accession>A0A8J6AWT8</accession>
<proteinExistence type="predicted"/>
<organism evidence="2 3">
    <name type="scientific">Carpediemonas membranifera</name>
    <dbReference type="NCBI Taxonomy" id="201153"/>
    <lineage>
        <taxon>Eukaryota</taxon>
        <taxon>Metamonada</taxon>
        <taxon>Carpediemonas-like organisms</taxon>
        <taxon>Carpediemonas</taxon>
    </lineage>
</organism>
<evidence type="ECO:0000256" key="1">
    <source>
        <dbReference type="SAM" id="MobiDB-lite"/>
    </source>
</evidence>
<reference evidence="2" key="1">
    <citation type="submission" date="2021-05" db="EMBL/GenBank/DDBJ databases">
        <title>A free-living protist that lacks canonical eukaryotic 1 DNA replication and segregation systems.</title>
        <authorList>
            <person name="Salas-Leiva D.E."/>
            <person name="Tromer E.C."/>
            <person name="Curtis B.A."/>
            <person name="Jerlstrom-Hultqvist J."/>
            <person name="Kolisko M."/>
            <person name="Yi Z."/>
            <person name="Salas-Leiva J.S."/>
            <person name="Gallot-Lavallee L."/>
            <person name="Kops G.J.P.L."/>
            <person name="Archibald J.M."/>
            <person name="Simpson A.G.B."/>
            <person name="Roger A.J."/>
        </authorList>
    </citation>
    <scope>NUCLEOTIDE SEQUENCE</scope>
    <source>
        <strain evidence="2">BICM</strain>
    </source>
</reference>
<feature type="region of interest" description="Disordered" evidence="1">
    <location>
        <begin position="1"/>
        <end position="101"/>
    </location>
</feature>
<feature type="compositionally biased region" description="Basic and acidic residues" evidence="1">
    <location>
        <begin position="24"/>
        <end position="38"/>
    </location>
</feature>